<dbReference type="PROSITE" id="PS51318">
    <property type="entry name" value="TAT"/>
    <property type="match status" value="1"/>
</dbReference>
<dbReference type="Pfam" id="PF01261">
    <property type="entry name" value="AP_endonuc_2"/>
    <property type="match status" value="1"/>
</dbReference>
<gene>
    <name evidence="3" type="ordered locus">Acid_7006</name>
</gene>
<evidence type="ECO:0000313" key="3">
    <source>
        <dbReference type="EMBL" id="ABJ87919.1"/>
    </source>
</evidence>
<feature type="domain" description="Xylose isomerase-like TIM barrel" evidence="2">
    <location>
        <begin position="46"/>
        <end position="294"/>
    </location>
</feature>
<dbReference type="EMBL" id="CP000473">
    <property type="protein sequence ID" value="ABJ87919.1"/>
    <property type="molecule type" value="Genomic_DNA"/>
</dbReference>
<reference evidence="3" key="1">
    <citation type="submission" date="2006-10" db="EMBL/GenBank/DDBJ databases">
        <title>Complete sequence of Solibacter usitatus Ellin6076.</title>
        <authorList>
            <consortium name="US DOE Joint Genome Institute"/>
            <person name="Copeland A."/>
            <person name="Lucas S."/>
            <person name="Lapidus A."/>
            <person name="Barry K."/>
            <person name="Detter J.C."/>
            <person name="Glavina del Rio T."/>
            <person name="Hammon N."/>
            <person name="Israni S."/>
            <person name="Dalin E."/>
            <person name="Tice H."/>
            <person name="Pitluck S."/>
            <person name="Thompson L.S."/>
            <person name="Brettin T."/>
            <person name="Bruce D."/>
            <person name="Han C."/>
            <person name="Tapia R."/>
            <person name="Gilna P."/>
            <person name="Schmutz J."/>
            <person name="Larimer F."/>
            <person name="Land M."/>
            <person name="Hauser L."/>
            <person name="Kyrpides N."/>
            <person name="Mikhailova N."/>
            <person name="Janssen P.H."/>
            <person name="Kuske C.R."/>
            <person name="Richardson P."/>
        </authorList>
    </citation>
    <scope>NUCLEOTIDE SEQUENCE</scope>
    <source>
        <strain evidence="3">Ellin6076</strain>
    </source>
</reference>
<dbReference type="STRING" id="234267.Acid_7006"/>
<dbReference type="InterPro" id="IPR006311">
    <property type="entry name" value="TAT_signal"/>
</dbReference>
<dbReference type="HOGENOM" id="CLU_035063_3_0_0"/>
<dbReference type="InterPro" id="IPR050312">
    <property type="entry name" value="IolE/XylAMocC-like"/>
</dbReference>
<dbReference type="SUPFAM" id="SSF51658">
    <property type="entry name" value="Xylose isomerase-like"/>
    <property type="match status" value="1"/>
</dbReference>
<keyword evidence="3" id="KW-0413">Isomerase</keyword>
<feature type="signal peptide" evidence="1">
    <location>
        <begin position="1"/>
        <end position="22"/>
    </location>
</feature>
<evidence type="ECO:0000256" key="1">
    <source>
        <dbReference type="SAM" id="SignalP"/>
    </source>
</evidence>
<organism evidence="3">
    <name type="scientific">Solibacter usitatus (strain Ellin6076)</name>
    <dbReference type="NCBI Taxonomy" id="234267"/>
    <lineage>
        <taxon>Bacteria</taxon>
        <taxon>Pseudomonadati</taxon>
        <taxon>Acidobacteriota</taxon>
        <taxon>Terriglobia</taxon>
        <taxon>Bryobacterales</taxon>
        <taxon>Solibacteraceae</taxon>
        <taxon>Candidatus Solibacter</taxon>
    </lineage>
</organism>
<dbReference type="InParanoid" id="Q01R01"/>
<dbReference type="PANTHER" id="PTHR12110:SF21">
    <property type="entry name" value="XYLOSE ISOMERASE-LIKE TIM BARREL DOMAIN-CONTAINING PROTEIN"/>
    <property type="match status" value="1"/>
</dbReference>
<dbReference type="InterPro" id="IPR036237">
    <property type="entry name" value="Xyl_isomerase-like_sf"/>
</dbReference>
<feature type="chain" id="PRO_5004162491" evidence="1">
    <location>
        <begin position="23"/>
        <end position="308"/>
    </location>
</feature>
<protein>
    <submittedName>
        <fullName evidence="3">Xylose isomerase domain protein TIM barrel</fullName>
    </submittedName>
</protein>
<evidence type="ECO:0000259" key="2">
    <source>
        <dbReference type="Pfam" id="PF01261"/>
    </source>
</evidence>
<dbReference type="InterPro" id="IPR013022">
    <property type="entry name" value="Xyl_isomerase-like_TIM-brl"/>
</dbReference>
<dbReference type="KEGG" id="sus:Acid_7006"/>
<accession>Q01R01</accession>
<dbReference type="OrthoDB" id="9782626at2"/>
<dbReference type="GO" id="GO:0016853">
    <property type="term" value="F:isomerase activity"/>
    <property type="evidence" value="ECO:0007669"/>
    <property type="project" value="UniProtKB-KW"/>
</dbReference>
<name>Q01R01_SOLUE</name>
<dbReference type="Gene3D" id="3.20.20.150">
    <property type="entry name" value="Divalent-metal-dependent TIM barrel enzymes"/>
    <property type="match status" value="1"/>
</dbReference>
<proteinExistence type="predicted"/>
<dbReference type="AlphaFoldDB" id="Q01R01"/>
<sequence precursor="true">MTQTRRRFLAAGAAGLVSTAFARTQGMLIHLSCGAIGVKASTPEAIELAAKYGFDAIDADGKYLAGLSRGEMAELLDSMLFKKVTWAMAGLPLEFRKDDAAFAESMKSFPDFAAGLKRAGVTRCTTWISPNSGSLTYLENFKQHGRRLRDAASVLQDQGIRLGLEYVGPKTLWSAQRYPFVHTMAEMKELIGEIGRPNVGFVLDSWHWYTSGETRKDLLTLRGSQVVSVDLNDAPVGVPVDQQVDSKRELPAATGVIDAWNFLGGLREIGFDGPVRAEPFNEAVRKMAPGDAVKAAKSAIDKAFAQIS</sequence>
<dbReference type="eggNOG" id="COG1082">
    <property type="taxonomic scope" value="Bacteria"/>
</dbReference>
<keyword evidence="1" id="KW-0732">Signal</keyword>
<dbReference type="PANTHER" id="PTHR12110">
    <property type="entry name" value="HYDROXYPYRUVATE ISOMERASE"/>
    <property type="match status" value="1"/>
</dbReference>